<dbReference type="InterPro" id="IPR032774">
    <property type="entry name" value="WG_beta_rep"/>
</dbReference>
<dbReference type="RefSeq" id="WP_344740388.1">
    <property type="nucleotide sequence ID" value="NZ_BAABAY010000001.1"/>
</dbReference>
<keyword evidence="2" id="KW-1185">Reference proteome</keyword>
<protein>
    <submittedName>
        <fullName evidence="1">WG repeat-containing protein</fullName>
    </submittedName>
</protein>
<accession>A0ABW7MXR9</accession>
<name>A0ABW7MXR9_9FLAO</name>
<gene>
    <name evidence="1" type="ORF">V8G58_05305</name>
</gene>
<reference evidence="1 2" key="1">
    <citation type="submission" date="2024-02" db="EMBL/GenBank/DDBJ databases">
        <title>A Gaetbulibacter species isolated from tidal flats and genomic insights of their niches.</title>
        <authorList>
            <person name="Ye Y."/>
        </authorList>
    </citation>
    <scope>NUCLEOTIDE SEQUENCE [LARGE SCALE GENOMIC DNA]</scope>
    <source>
        <strain evidence="1 2">KYW382</strain>
    </source>
</reference>
<evidence type="ECO:0000313" key="1">
    <source>
        <dbReference type="EMBL" id="MFH6771345.1"/>
    </source>
</evidence>
<sequence>MKNLLLIWLIIPVFAFSQITEDLDFIAPFNDGLAAVQKGKSWGFIDQSGALVIPFRNDLVVSRTNGLLYPVFQNDRCLISTIKDGITYFGFIDTTGKTVIAPQFLNATNFENNAAIALNILKQDLGDNGILGKHVVGYRYFEVVIDPYGNIGTYLNPKGTNMALDKKYLKTPPVITSRQISDQIYAVRTENNKWKLVLVDQETAF</sequence>
<dbReference type="PANTHER" id="PTHR37841:SF1">
    <property type="entry name" value="DUF3298 DOMAIN-CONTAINING PROTEIN"/>
    <property type="match status" value="1"/>
</dbReference>
<organism evidence="1 2">
    <name type="scientific">Gaetbulibacter aestuarii</name>
    <dbReference type="NCBI Taxonomy" id="1502358"/>
    <lineage>
        <taxon>Bacteria</taxon>
        <taxon>Pseudomonadati</taxon>
        <taxon>Bacteroidota</taxon>
        <taxon>Flavobacteriia</taxon>
        <taxon>Flavobacteriales</taxon>
        <taxon>Flavobacteriaceae</taxon>
        <taxon>Gaetbulibacter</taxon>
    </lineage>
</organism>
<dbReference type="Pfam" id="PF14903">
    <property type="entry name" value="WG_beta_rep"/>
    <property type="match status" value="3"/>
</dbReference>
<proteinExistence type="predicted"/>
<dbReference type="PANTHER" id="PTHR37841">
    <property type="entry name" value="GLR2918 PROTEIN"/>
    <property type="match status" value="1"/>
</dbReference>
<dbReference type="EMBL" id="JBAWKB010000001">
    <property type="protein sequence ID" value="MFH6771345.1"/>
    <property type="molecule type" value="Genomic_DNA"/>
</dbReference>
<comment type="caution">
    <text evidence="1">The sequence shown here is derived from an EMBL/GenBank/DDBJ whole genome shotgun (WGS) entry which is preliminary data.</text>
</comment>
<dbReference type="Proteomes" id="UP001610100">
    <property type="component" value="Unassembled WGS sequence"/>
</dbReference>
<evidence type="ECO:0000313" key="2">
    <source>
        <dbReference type="Proteomes" id="UP001610100"/>
    </source>
</evidence>